<evidence type="ECO:0000313" key="1">
    <source>
        <dbReference type="EMBL" id="KAK0371997.1"/>
    </source>
</evidence>
<dbReference type="EMBL" id="JARUPT010000401">
    <property type="protein sequence ID" value="KAK0371997.1"/>
    <property type="molecule type" value="Genomic_DNA"/>
</dbReference>
<gene>
    <name evidence="1" type="ORF">CLIM01_10647</name>
</gene>
<proteinExistence type="predicted"/>
<dbReference type="Proteomes" id="UP001169217">
    <property type="component" value="Unassembled WGS sequence"/>
</dbReference>
<comment type="caution">
    <text evidence="1">The sequence shown here is derived from an EMBL/GenBank/DDBJ whole genome shotgun (WGS) entry which is preliminary data.</text>
</comment>
<reference evidence="1" key="1">
    <citation type="submission" date="2023-04" db="EMBL/GenBank/DDBJ databases">
        <title>Colletotrichum limetticola genome sequence.</title>
        <authorList>
            <person name="Baroncelli R."/>
        </authorList>
    </citation>
    <scope>NUCLEOTIDE SEQUENCE</scope>
    <source>
        <strain evidence="1">KLA-Anderson</strain>
    </source>
</reference>
<organism evidence="1 2">
    <name type="scientific">Colletotrichum limetticola</name>
    <dbReference type="NCBI Taxonomy" id="1209924"/>
    <lineage>
        <taxon>Eukaryota</taxon>
        <taxon>Fungi</taxon>
        <taxon>Dikarya</taxon>
        <taxon>Ascomycota</taxon>
        <taxon>Pezizomycotina</taxon>
        <taxon>Sordariomycetes</taxon>
        <taxon>Hypocreomycetidae</taxon>
        <taxon>Glomerellales</taxon>
        <taxon>Glomerellaceae</taxon>
        <taxon>Colletotrichum</taxon>
        <taxon>Colletotrichum acutatum species complex</taxon>
    </lineage>
</organism>
<accession>A0ABQ9PL76</accession>
<evidence type="ECO:0000313" key="2">
    <source>
        <dbReference type="Proteomes" id="UP001169217"/>
    </source>
</evidence>
<keyword evidence="2" id="KW-1185">Reference proteome</keyword>
<protein>
    <submittedName>
        <fullName evidence="1">Uncharacterized protein</fullName>
    </submittedName>
</protein>
<sequence length="109" mass="11856">MKVAHGGGFALASGDKDFVQLICAISGGPSTFSTPSFTPRTKCRDVFVQRPLLTSFHVGGGEEARGFEKGLFHEVAIRVRFDEFLCDNHIADVDLPTRHGTSIAADQYQ</sequence>
<name>A0ABQ9PL76_9PEZI</name>